<evidence type="ECO:0000313" key="1">
    <source>
        <dbReference type="EMBL" id="KAI3366609.1"/>
    </source>
</evidence>
<dbReference type="EMBL" id="CM041540">
    <property type="protein sequence ID" value="KAI3366609.1"/>
    <property type="molecule type" value="Genomic_DNA"/>
</dbReference>
<proteinExistence type="predicted"/>
<comment type="caution">
    <text evidence="1">The sequence shown here is derived from an EMBL/GenBank/DDBJ whole genome shotgun (WGS) entry which is preliminary data.</text>
</comment>
<gene>
    <name evidence="1" type="ORF">L3Q82_009298</name>
</gene>
<reference evidence="1" key="1">
    <citation type="submission" date="2022-04" db="EMBL/GenBank/DDBJ databases">
        <title>Jade perch genome.</title>
        <authorList>
            <person name="Chao B."/>
        </authorList>
    </citation>
    <scope>NUCLEOTIDE SEQUENCE</scope>
    <source>
        <strain evidence="1">CB-2022</strain>
    </source>
</reference>
<feature type="non-terminal residue" evidence="1">
    <location>
        <position position="1"/>
    </location>
</feature>
<evidence type="ECO:0000313" key="2">
    <source>
        <dbReference type="Proteomes" id="UP000831701"/>
    </source>
</evidence>
<organism evidence="1 2">
    <name type="scientific">Scortum barcoo</name>
    <name type="common">barcoo grunter</name>
    <dbReference type="NCBI Taxonomy" id="214431"/>
    <lineage>
        <taxon>Eukaryota</taxon>
        <taxon>Metazoa</taxon>
        <taxon>Chordata</taxon>
        <taxon>Craniata</taxon>
        <taxon>Vertebrata</taxon>
        <taxon>Euteleostomi</taxon>
        <taxon>Actinopterygii</taxon>
        <taxon>Neopterygii</taxon>
        <taxon>Teleostei</taxon>
        <taxon>Neoteleostei</taxon>
        <taxon>Acanthomorphata</taxon>
        <taxon>Eupercaria</taxon>
        <taxon>Centrarchiformes</taxon>
        <taxon>Terapontoidei</taxon>
        <taxon>Terapontidae</taxon>
        <taxon>Scortum</taxon>
    </lineage>
</organism>
<accession>A0ACB8WG78</accession>
<protein>
    <submittedName>
        <fullName evidence="1">Uncharacterized protein</fullName>
    </submittedName>
</protein>
<dbReference type="Proteomes" id="UP000831701">
    <property type="component" value="Chromosome 10"/>
</dbReference>
<sequence length="109" mass="12256">YFIKRTREFKLDIVCYSTTWSEHLGTLREVFSRLEGASLMLNLAKFEFGKAVVTYLGKQVGQGQVRPVSAKVQAILDFPYARSQDFNIEIRHIKGTQNAVADALSRAGS</sequence>
<name>A0ACB8WG78_9TELE</name>
<keyword evidence="2" id="KW-1185">Reference proteome</keyword>